<dbReference type="EMBL" id="PFGP01000035">
    <property type="protein sequence ID" value="PIW66705.1"/>
    <property type="molecule type" value="Genomic_DNA"/>
</dbReference>
<evidence type="ECO:0000256" key="1">
    <source>
        <dbReference type="HAMAP-Rule" id="MF_00386"/>
    </source>
</evidence>
<evidence type="ECO:0000313" key="2">
    <source>
        <dbReference type="EMBL" id="PIW66705.1"/>
    </source>
</evidence>
<sequence length="69" mass="8128">MKRTIISMIKIYQAVFARFLGRNCRFYPSCSEYAMESIEKHNIFKACARILWRILRCNPFCAGGYDPVK</sequence>
<organism evidence="2 3">
    <name type="scientific">Candidatus Taenaricola geysiri</name>
    <dbReference type="NCBI Taxonomy" id="1974752"/>
    <lineage>
        <taxon>Bacteria</taxon>
        <taxon>Pseudomonadati</taxon>
        <taxon>Candidatus Omnitrophota</taxon>
        <taxon>Candidatus Taenaricola</taxon>
    </lineage>
</organism>
<comment type="caution">
    <text evidence="2">The sequence shown here is derived from an EMBL/GenBank/DDBJ whole genome shotgun (WGS) entry which is preliminary data.</text>
</comment>
<evidence type="ECO:0000313" key="3">
    <source>
        <dbReference type="Proteomes" id="UP000231267"/>
    </source>
</evidence>
<dbReference type="Pfam" id="PF01809">
    <property type="entry name" value="YidD"/>
    <property type="match status" value="1"/>
</dbReference>
<comment type="similarity">
    <text evidence="1">Belongs to the UPF0161 family.</text>
</comment>
<name>A0A2J0LFU2_9BACT</name>
<dbReference type="InterPro" id="IPR002696">
    <property type="entry name" value="Membr_insert_effic_factor_YidD"/>
</dbReference>
<accession>A0A2J0LFU2</accession>
<dbReference type="NCBIfam" id="TIGR00278">
    <property type="entry name" value="membrane protein insertion efficiency factor YidD"/>
    <property type="match status" value="1"/>
</dbReference>
<reference evidence="2 3" key="1">
    <citation type="submission" date="2017-09" db="EMBL/GenBank/DDBJ databases">
        <title>Depth-based differentiation of microbial function through sediment-hosted aquifers and enrichment of novel symbionts in the deep terrestrial subsurface.</title>
        <authorList>
            <person name="Probst A.J."/>
            <person name="Ladd B."/>
            <person name="Jarett J.K."/>
            <person name="Geller-Mcgrath D.E."/>
            <person name="Sieber C.M."/>
            <person name="Emerson J.B."/>
            <person name="Anantharaman K."/>
            <person name="Thomas B.C."/>
            <person name="Malmstrom R."/>
            <person name="Stieglmeier M."/>
            <person name="Klingl A."/>
            <person name="Woyke T."/>
            <person name="Ryan C.M."/>
            <person name="Banfield J.F."/>
        </authorList>
    </citation>
    <scope>NUCLEOTIDE SEQUENCE [LARGE SCALE GENOMIC DNA]</scope>
    <source>
        <strain evidence="2">CG12_big_fil_rev_8_21_14_0_65_43_15</strain>
    </source>
</reference>
<keyword evidence="1" id="KW-1003">Cell membrane</keyword>
<dbReference type="GO" id="GO:0005886">
    <property type="term" value="C:plasma membrane"/>
    <property type="evidence" value="ECO:0007669"/>
    <property type="project" value="UniProtKB-SubCell"/>
</dbReference>
<dbReference type="PANTHER" id="PTHR33383:SF1">
    <property type="entry name" value="MEMBRANE PROTEIN INSERTION EFFICIENCY FACTOR-RELATED"/>
    <property type="match status" value="1"/>
</dbReference>
<dbReference type="SMART" id="SM01234">
    <property type="entry name" value="Haemolytic"/>
    <property type="match status" value="1"/>
</dbReference>
<comment type="subcellular location">
    <subcellularLocation>
        <location evidence="1">Cell membrane</location>
        <topology evidence="1">Peripheral membrane protein</topology>
        <orientation evidence="1">Cytoplasmic side</orientation>
    </subcellularLocation>
</comment>
<gene>
    <name evidence="2" type="primary">yidD</name>
    <name evidence="2" type="ORF">COW11_01970</name>
</gene>
<proteinExistence type="inferred from homology"/>
<protein>
    <recommendedName>
        <fullName evidence="1">Putative membrane protein insertion efficiency factor</fullName>
    </recommendedName>
</protein>
<dbReference type="Proteomes" id="UP000231267">
    <property type="component" value="Unassembled WGS sequence"/>
</dbReference>
<dbReference type="AlphaFoldDB" id="A0A2J0LFU2"/>
<comment type="function">
    <text evidence="1">Could be involved in insertion of integral membrane proteins into the membrane.</text>
</comment>
<dbReference type="PANTHER" id="PTHR33383">
    <property type="entry name" value="MEMBRANE PROTEIN INSERTION EFFICIENCY FACTOR-RELATED"/>
    <property type="match status" value="1"/>
</dbReference>
<keyword evidence="1" id="KW-0472">Membrane</keyword>
<dbReference type="HAMAP" id="MF_00386">
    <property type="entry name" value="UPF0161_YidD"/>
    <property type="match status" value="1"/>
</dbReference>